<evidence type="ECO:0000313" key="1">
    <source>
        <dbReference type="EMBL" id="OLR18689.1"/>
    </source>
</evidence>
<organism evidence="1 2">
    <name type="scientific">Enterobacter kobei</name>
    <dbReference type="NCBI Taxonomy" id="208224"/>
    <lineage>
        <taxon>Bacteria</taxon>
        <taxon>Pseudomonadati</taxon>
        <taxon>Pseudomonadota</taxon>
        <taxon>Gammaproteobacteria</taxon>
        <taxon>Enterobacterales</taxon>
        <taxon>Enterobacteriaceae</taxon>
        <taxon>Enterobacter</taxon>
        <taxon>Enterobacter cloacae complex</taxon>
    </lineage>
</organism>
<accession>A0ACC8S586</accession>
<proteinExistence type="predicted"/>
<evidence type="ECO:0000313" key="2">
    <source>
        <dbReference type="Proteomes" id="UP000187000"/>
    </source>
</evidence>
<dbReference type="EMBL" id="MKXD01000003">
    <property type="protein sequence ID" value="OLR18689.1"/>
    <property type="molecule type" value="Genomic_DNA"/>
</dbReference>
<gene>
    <name evidence="1" type="ORF">BH713_19705</name>
</gene>
<reference evidence="1" key="1">
    <citation type="submission" date="2016-10" db="EMBL/GenBank/DDBJ databases">
        <authorList>
            <person name="Wang S."/>
            <person name="Zhu B."/>
        </authorList>
    </citation>
    <scope>NUCLEOTIDE SEQUENCE</scope>
    <source>
        <strain evidence="1">JCM 8580</strain>
    </source>
</reference>
<keyword evidence="2" id="KW-1185">Reference proteome</keyword>
<comment type="caution">
    <text evidence="1">The sequence shown here is derived from an EMBL/GenBank/DDBJ whole genome shotgun (WGS) entry which is preliminary data.</text>
</comment>
<sequence length="110" mass="13907">MDLFLMLRPDEQELLDYVTEKYGERDQPAQKEWTFQEHFNFFQEDLEEMLFDLFTRYGIEHSNFNIDNYFMPEFYWWQFNLKKEWRDRQFKTLTLEMIIESAKAGRWLYD</sequence>
<dbReference type="Proteomes" id="UP000187000">
    <property type="component" value="Unassembled WGS sequence"/>
</dbReference>
<protein>
    <submittedName>
        <fullName evidence="1">Uncharacterized protein</fullName>
    </submittedName>
</protein>
<name>A0ACC8S586_9ENTR</name>